<keyword evidence="3" id="KW-1185">Reference proteome</keyword>
<evidence type="ECO:0000313" key="2">
    <source>
        <dbReference type="EMBL" id="KAF1918668.1"/>
    </source>
</evidence>
<accession>A0A6A5QUW1</accession>
<organism evidence="2 3">
    <name type="scientific">Ampelomyces quisqualis</name>
    <name type="common">Powdery mildew agent</name>
    <dbReference type="NCBI Taxonomy" id="50730"/>
    <lineage>
        <taxon>Eukaryota</taxon>
        <taxon>Fungi</taxon>
        <taxon>Dikarya</taxon>
        <taxon>Ascomycota</taxon>
        <taxon>Pezizomycotina</taxon>
        <taxon>Dothideomycetes</taxon>
        <taxon>Pleosporomycetidae</taxon>
        <taxon>Pleosporales</taxon>
        <taxon>Pleosporineae</taxon>
        <taxon>Phaeosphaeriaceae</taxon>
        <taxon>Ampelomyces</taxon>
    </lineage>
</organism>
<evidence type="ECO:0000313" key="3">
    <source>
        <dbReference type="Proteomes" id="UP000800096"/>
    </source>
</evidence>
<dbReference type="EMBL" id="ML979133">
    <property type="protein sequence ID" value="KAF1918668.1"/>
    <property type="molecule type" value="Genomic_DNA"/>
</dbReference>
<dbReference type="Proteomes" id="UP000800096">
    <property type="component" value="Unassembled WGS sequence"/>
</dbReference>
<reference evidence="2" key="1">
    <citation type="journal article" date="2020" name="Stud. Mycol.">
        <title>101 Dothideomycetes genomes: a test case for predicting lifestyles and emergence of pathogens.</title>
        <authorList>
            <person name="Haridas S."/>
            <person name="Albert R."/>
            <person name="Binder M."/>
            <person name="Bloem J."/>
            <person name="Labutti K."/>
            <person name="Salamov A."/>
            <person name="Andreopoulos B."/>
            <person name="Baker S."/>
            <person name="Barry K."/>
            <person name="Bills G."/>
            <person name="Bluhm B."/>
            <person name="Cannon C."/>
            <person name="Castanera R."/>
            <person name="Culley D."/>
            <person name="Daum C."/>
            <person name="Ezra D."/>
            <person name="Gonzalez J."/>
            <person name="Henrissat B."/>
            <person name="Kuo A."/>
            <person name="Liang C."/>
            <person name="Lipzen A."/>
            <person name="Lutzoni F."/>
            <person name="Magnuson J."/>
            <person name="Mondo S."/>
            <person name="Nolan M."/>
            <person name="Ohm R."/>
            <person name="Pangilinan J."/>
            <person name="Park H.-J."/>
            <person name="Ramirez L."/>
            <person name="Alfaro M."/>
            <person name="Sun H."/>
            <person name="Tritt A."/>
            <person name="Yoshinaga Y."/>
            <person name="Zwiers L.-H."/>
            <person name="Turgeon B."/>
            <person name="Goodwin S."/>
            <person name="Spatafora J."/>
            <person name="Crous P."/>
            <person name="Grigoriev I."/>
        </authorList>
    </citation>
    <scope>NUCLEOTIDE SEQUENCE</scope>
    <source>
        <strain evidence="2">HMLAC05119</strain>
    </source>
</reference>
<evidence type="ECO:0000256" key="1">
    <source>
        <dbReference type="SAM" id="SignalP"/>
    </source>
</evidence>
<sequence length="57" mass="6222">MITVLFSLCALGRAVWSTCPVIGGYIMKAVLNLFLVRTVLSSRHMTWSPNGCELHAG</sequence>
<feature type="signal peptide" evidence="1">
    <location>
        <begin position="1"/>
        <end position="17"/>
    </location>
</feature>
<protein>
    <submittedName>
        <fullName evidence="2">Uncharacterized protein</fullName>
    </submittedName>
</protein>
<proteinExistence type="predicted"/>
<name>A0A6A5QUW1_AMPQU</name>
<gene>
    <name evidence="2" type="ORF">BDU57DRAFT_117621</name>
</gene>
<dbReference type="AlphaFoldDB" id="A0A6A5QUW1"/>
<feature type="chain" id="PRO_5025348011" evidence="1">
    <location>
        <begin position="18"/>
        <end position="57"/>
    </location>
</feature>
<keyword evidence="1" id="KW-0732">Signal</keyword>